<keyword evidence="1" id="KW-0175">Coiled coil</keyword>
<proteinExistence type="predicted"/>
<dbReference type="Proteomes" id="UP000501690">
    <property type="component" value="Linkage Group LG11"/>
</dbReference>
<sequence>MVRTRGRHGKLVRRDQRKRGVPISMHGDLAVELGNISYGNVLSRHTASSGQHPPHLPHSSIPSSSTPSPSTPSSSTPSPPTSSSNTPSQLTPSSSTPSFSTDQRHVFQSSLRSMPLPHHTSTSVLHHTTYPPLHPTTYPPLHPNFPQTVPPVLPSSAPKVHDTRRTIVQSFSPTVHFPFHPLVQVPSTPLGQTSFALPVEPPHDDVVQHTPATSNHHVLPEEVPRDASGRVIIRPETYHERLRVIQAESFERSTSDPKQISAVIKIQCWKDVAGGKSKGRVYGTADLAANIRHGVSSLTQPSLLAAATNHIDLSATDHIDYSAENEQLRRQVTQANITAREAMEKCAKLEDTMQLLKQQMAMMMERRVEDMSTSIT</sequence>
<keyword evidence="4" id="KW-1185">Reference proteome</keyword>
<accession>A0A4D6NMJ1</accession>
<feature type="compositionally biased region" description="Low complexity" evidence="2">
    <location>
        <begin position="57"/>
        <end position="101"/>
    </location>
</feature>
<evidence type="ECO:0000313" key="3">
    <source>
        <dbReference type="EMBL" id="QCE13789.1"/>
    </source>
</evidence>
<organism evidence="3 4">
    <name type="scientific">Vigna unguiculata</name>
    <name type="common">Cowpea</name>
    <dbReference type="NCBI Taxonomy" id="3917"/>
    <lineage>
        <taxon>Eukaryota</taxon>
        <taxon>Viridiplantae</taxon>
        <taxon>Streptophyta</taxon>
        <taxon>Embryophyta</taxon>
        <taxon>Tracheophyta</taxon>
        <taxon>Spermatophyta</taxon>
        <taxon>Magnoliopsida</taxon>
        <taxon>eudicotyledons</taxon>
        <taxon>Gunneridae</taxon>
        <taxon>Pentapetalae</taxon>
        <taxon>rosids</taxon>
        <taxon>fabids</taxon>
        <taxon>Fabales</taxon>
        <taxon>Fabaceae</taxon>
        <taxon>Papilionoideae</taxon>
        <taxon>50 kb inversion clade</taxon>
        <taxon>NPAAA clade</taxon>
        <taxon>indigoferoid/millettioid clade</taxon>
        <taxon>Phaseoleae</taxon>
        <taxon>Vigna</taxon>
    </lineage>
</organism>
<evidence type="ECO:0000256" key="1">
    <source>
        <dbReference type="SAM" id="Coils"/>
    </source>
</evidence>
<gene>
    <name evidence="3" type="ORF">DEO72_LG11g787</name>
</gene>
<protein>
    <recommendedName>
        <fullName evidence="5">Transposase</fullName>
    </recommendedName>
</protein>
<dbReference type="EMBL" id="CP039355">
    <property type="protein sequence ID" value="QCE13789.1"/>
    <property type="molecule type" value="Genomic_DNA"/>
</dbReference>
<feature type="coiled-coil region" evidence="1">
    <location>
        <begin position="325"/>
        <end position="366"/>
    </location>
</feature>
<evidence type="ECO:0000256" key="2">
    <source>
        <dbReference type="SAM" id="MobiDB-lite"/>
    </source>
</evidence>
<dbReference type="AlphaFoldDB" id="A0A4D6NMJ1"/>
<reference evidence="3 4" key="1">
    <citation type="submission" date="2019-04" db="EMBL/GenBank/DDBJ databases">
        <title>An improved genome assembly and genetic linkage map for asparagus bean, Vigna unguiculata ssp. sesquipedialis.</title>
        <authorList>
            <person name="Xia Q."/>
            <person name="Zhang R."/>
            <person name="Dong Y."/>
        </authorList>
    </citation>
    <scope>NUCLEOTIDE SEQUENCE [LARGE SCALE GENOMIC DNA]</scope>
    <source>
        <tissue evidence="3">Leaf</tissue>
    </source>
</reference>
<feature type="region of interest" description="Disordered" evidence="2">
    <location>
        <begin position="1"/>
        <end position="20"/>
    </location>
</feature>
<feature type="region of interest" description="Disordered" evidence="2">
    <location>
        <begin position="44"/>
        <end position="107"/>
    </location>
</feature>
<evidence type="ECO:0000313" key="4">
    <source>
        <dbReference type="Proteomes" id="UP000501690"/>
    </source>
</evidence>
<evidence type="ECO:0008006" key="5">
    <source>
        <dbReference type="Google" id="ProtNLM"/>
    </source>
</evidence>
<name>A0A4D6NMJ1_VIGUN</name>